<reference evidence="2 3" key="1">
    <citation type="journal article" date="2022" name="Front. Microbiol.">
        <title>High genomic differentiation and limited gene flow indicate recent cryptic speciation within the genus Laspinema (cyanobacteria).</title>
        <authorList>
            <person name="Stanojkovic A."/>
            <person name="Skoupy S."/>
            <person name="Skaloud P."/>
            <person name="Dvorak P."/>
        </authorList>
    </citation>
    <scope>NUCLEOTIDE SEQUENCE [LARGE SCALE GENOMIC DNA]</scope>
    <source>
        <strain evidence="2 3">D3b</strain>
    </source>
</reference>
<organism evidence="2 3">
    <name type="scientific">Laspinema olomoucense D3b</name>
    <dbReference type="NCBI Taxonomy" id="2953688"/>
    <lineage>
        <taxon>Bacteria</taxon>
        <taxon>Bacillati</taxon>
        <taxon>Cyanobacteriota</taxon>
        <taxon>Cyanophyceae</taxon>
        <taxon>Oscillatoriophycideae</taxon>
        <taxon>Oscillatoriales</taxon>
        <taxon>Laspinemataceae</taxon>
        <taxon>Laspinema</taxon>
        <taxon>Laspinema olomoucense</taxon>
    </lineage>
</organism>
<name>A0ABT2NFQ1_9CYAN</name>
<dbReference type="EMBL" id="JAMXFA010000073">
    <property type="protein sequence ID" value="MCT7981538.1"/>
    <property type="molecule type" value="Genomic_DNA"/>
</dbReference>
<keyword evidence="3" id="KW-1185">Reference proteome</keyword>
<evidence type="ECO:0000256" key="1">
    <source>
        <dbReference type="SAM" id="MobiDB-lite"/>
    </source>
</evidence>
<accession>A0ABT2NFQ1</accession>
<protein>
    <submittedName>
        <fullName evidence="2">Uncharacterized protein</fullName>
    </submittedName>
</protein>
<evidence type="ECO:0000313" key="2">
    <source>
        <dbReference type="EMBL" id="MCT7981538.1"/>
    </source>
</evidence>
<proteinExistence type="predicted"/>
<evidence type="ECO:0000313" key="3">
    <source>
        <dbReference type="Proteomes" id="UP001525961"/>
    </source>
</evidence>
<dbReference type="RefSeq" id="WP_261237698.1">
    <property type="nucleotide sequence ID" value="NZ_JAMXFA010000073.1"/>
</dbReference>
<feature type="region of interest" description="Disordered" evidence="1">
    <location>
        <begin position="30"/>
        <end position="49"/>
    </location>
</feature>
<sequence>MNLRIKGSLTELRQLYQVLSTRYNLSGSKLYPNAMPNEDRGSIKRQIPPFPPSEITDEMIKSYGERTFRLYVSNVTVGTNAKL</sequence>
<dbReference type="Proteomes" id="UP001525961">
    <property type="component" value="Unassembled WGS sequence"/>
</dbReference>
<comment type="caution">
    <text evidence="2">The sequence shown here is derived from an EMBL/GenBank/DDBJ whole genome shotgun (WGS) entry which is preliminary data.</text>
</comment>
<gene>
    <name evidence="2" type="ORF">NG792_27835</name>
</gene>